<keyword evidence="3" id="KW-1185">Reference proteome</keyword>
<proteinExistence type="predicted"/>
<feature type="compositionally biased region" description="Basic and acidic residues" evidence="1">
    <location>
        <begin position="39"/>
        <end position="50"/>
    </location>
</feature>
<protein>
    <submittedName>
        <fullName evidence="2">Uncharacterized protein</fullName>
    </submittedName>
</protein>
<evidence type="ECO:0000256" key="1">
    <source>
        <dbReference type="SAM" id="MobiDB-lite"/>
    </source>
</evidence>
<sequence length="58" mass="6957">MENLKEQKEQNDKEKCFKEQNNKDQDGKEQKEQNLSLKPNEKEHTVENARKINNLIDD</sequence>
<organism evidence="2 3">
    <name type="scientific">Nosema bombycis (strain CQ1 / CVCC 102059)</name>
    <name type="common">Microsporidian parasite</name>
    <name type="synonym">Pebrine of silkworm</name>
    <dbReference type="NCBI Taxonomy" id="578461"/>
    <lineage>
        <taxon>Eukaryota</taxon>
        <taxon>Fungi</taxon>
        <taxon>Fungi incertae sedis</taxon>
        <taxon>Microsporidia</taxon>
        <taxon>Nosematidae</taxon>
        <taxon>Nosema</taxon>
    </lineage>
</organism>
<dbReference type="AlphaFoldDB" id="R0KTJ5"/>
<dbReference type="Proteomes" id="UP000016927">
    <property type="component" value="Unassembled WGS sequence"/>
</dbReference>
<dbReference type="EMBL" id="KB908974">
    <property type="protein sequence ID" value="EOB13552.1"/>
    <property type="molecule type" value="Genomic_DNA"/>
</dbReference>
<dbReference type="HOGENOM" id="CLU_2979690_0_0_1"/>
<reference evidence="2 3" key="1">
    <citation type="journal article" date="2013" name="BMC Genomics">
        <title>Comparative genomics of parasitic silkworm microsporidia reveal an association between genome expansion and host adaptation.</title>
        <authorList>
            <person name="Pan G."/>
            <person name="Xu J."/>
            <person name="Li T."/>
            <person name="Xia Q."/>
            <person name="Liu S.L."/>
            <person name="Zhang G."/>
            <person name="Li S."/>
            <person name="Li C."/>
            <person name="Liu H."/>
            <person name="Yang L."/>
            <person name="Liu T."/>
            <person name="Zhang X."/>
            <person name="Wu Z."/>
            <person name="Fan W."/>
            <person name="Dang X."/>
            <person name="Xiang H."/>
            <person name="Tao M."/>
            <person name="Li Y."/>
            <person name="Hu J."/>
            <person name="Li Z."/>
            <person name="Lin L."/>
            <person name="Luo J."/>
            <person name="Geng L."/>
            <person name="Wang L."/>
            <person name="Long M."/>
            <person name="Wan Y."/>
            <person name="He N."/>
            <person name="Zhang Z."/>
            <person name="Lu C."/>
            <person name="Keeling P.J."/>
            <person name="Wang J."/>
            <person name="Xiang Z."/>
            <person name="Zhou Z."/>
        </authorList>
    </citation>
    <scope>NUCLEOTIDE SEQUENCE [LARGE SCALE GENOMIC DNA]</scope>
    <source>
        <strain evidence="3">CQ1 / CVCC 102059</strain>
    </source>
</reference>
<feature type="region of interest" description="Disordered" evidence="1">
    <location>
        <begin position="1"/>
        <end position="58"/>
    </location>
</feature>
<accession>R0KTJ5</accession>
<dbReference type="VEuPathDB" id="MicrosporidiaDB:NBO_66g0011"/>
<name>R0KTJ5_NOSB1</name>
<feature type="compositionally biased region" description="Basic and acidic residues" evidence="1">
    <location>
        <begin position="1"/>
        <end position="32"/>
    </location>
</feature>
<evidence type="ECO:0000313" key="2">
    <source>
        <dbReference type="EMBL" id="EOB13552.1"/>
    </source>
</evidence>
<gene>
    <name evidence="2" type="ORF">NBO_66g0011</name>
</gene>
<evidence type="ECO:0000313" key="3">
    <source>
        <dbReference type="Proteomes" id="UP000016927"/>
    </source>
</evidence>